<keyword evidence="4" id="KW-0560">Oxidoreductase</keyword>
<keyword evidence="2" id="KW-0285">Flavoprotein</keyword>
<organism evidence="6 7">
    <name type="scientific">Diaporthe vaccinii</name>
    <dbReference type="NCBI Taxonomy" id="105482"/>
    <lineage>
        <taxon>Eukaryota</taxon>
        <taxon>Fungi</taxon>
        <taxon>Dikarya</taxon>
        <taxon>Ascomycota</taxon>
        <taxon>Pezizomycotina</taxon>
        <taxon>Sordariomycetes</taxon>
        <taxon>Sordariomycetidae</taxon>
        <taxon>Diaporthales</taxon>
        <taxon>Diaporthaceae</taxon>
        <taxon>Diaporthe</taxon>
        <taxon>Diaporthe eres species complex</taxon>
    </lineage>
</organism>
<dbReference type="InterPro" id="IPR002938">
    <property type="entry name" value="FAD-bd"/>
</dbReference>
<dbReference type="InterPro" id="IPR036188">
    <property type="entry name" value="FAD/NAD-bd_sf"/>
</dbReference>
<dbReference type="SUPFAM" id="SSF51905">
    <property type="entry name" value="FAD/NAD(P)-binding domain"/>
    <property type="match status" value="1"/>
</dbReference>
<dbReference type="PANTHER" id="PTHR46720:SF3">
    <property type="entry name" value="FAD-BINDING DOMAIN-CONTAINING PROTEIN-RELATED"/>
    <property type="match status" value="1"/>
</dbReference>
<dbReference type="InterPro" id="IPR051104">
    <property type="entry name" value="FAD_monoxygenase"/>
</dbReference>
<keyword evidence="3" id="KW-0274">FAD</keyword>
<feature type="domain" description="FAD-binding" evidence="5">
    <location>
        <begin position="144"/>
        <end position="246"/>
    </location>
</feature>
<comment type="similarity">
    <text evidence="1">Belongs to the paxM FAD-dependent monooxygenase family.</text>
</comment>
<evidence type="ECO:0000256" key="3">
    <source>
        <dbReference type="ARBA" id="ARBA00022827"/>
    </source>
</evidence>
<dbReference type="EMBL" id="JBAWTH010000051">
    <property type="protein sequence ID" value="KAL2282257.1"/>
    <property type="molecule type" value="Genomic_DNA"/>
</dbReference>
<sequence>MCGQERRSLLGPVCRASFVLGHSDGSTHDCDILIGADGIHSTVRKLILGEDDPAAVPRNSGCWAILALRPYAEAQASIGKGPVNIEDAQEYAWIGDGIFLMHNLLSEGQLVQFIVSVYGQEAVGSNRWHRTGTASADELRNLFQDWQPHLKKAVEDVLTCDKPEQPAMYLWEHQHAHTYASGPLCVLGDAAHATTPWQASGGGMSVEDSFILSSHLSHAKTTKEAVHALKAYDEVRRPRTQRIVDSSRGTGVILTGRGGETKMPLDRVKEKLVNRWDFILDIDLEKHRDDAIAIMDGLNQHSGS</sequence>
<evidence type="ECO:0000256" key="4">
    <source>
        <dbReference type="ARBA" id="ARBA00023002"/>
    </source>
</evidence>
<evidence type="ECO:0000256" key="2">
    <source>
        <dbReference type="ARBA" id="ARBA00022630"/>
    </source>
</evidence>
<evidence type="ECO:0000313" key="7">
    <source>
        <dbReference type="Proteomes" id="UP001600888"/>
    </source>
</evidence>
<reference evidence="6 7" key="1">
    <citation type="submission" date="2024-03" db="EMBL/GenBank/DDBJ databases">
        <title>A high-quality draft genome sequence of Diaporthe vaccinii, a causative agent of upright dieback and viscid rot disease in cranberry plants.</title>
        <authorList>
            <person name="Sarrasin M."/>
            <person name="Lang B.F."/>
            <person name="Burger G."/>
        </authorList>
    </citation>
    <scope>NUCLEOTIDE SEQUENCE [LARGE SCALE GENOMIC DNA]</scope>
    <source>
        <strain evidence="6 7">IS7</strain>
    </source>
</reference>
<comment type="caution">
    <text evidence="6">The sequence shown here is derived from an EMBL/GenBank/DDBJ whole genome shotgun (WGS) entry which is preliminary data.</text>
</comment>
<gene>
    <name evidence="6" type="ORF">FJTKL_11078</name>
</gene>
<proteinExistence type="inferred from homology"/>
<keyword evidence="7" id="KW-1185">Reference proteome</keyword>
<dbReference type="Pfam" id="PF01494">
    <property type="entry name" value="FAD_binding_3"/>
    <property type="match status" value="1"/>
</dbReference>
<dbReference type="PRINTS" id="PR00420">
    <property type="entry name" value="RNGMNOXGNASE"/>
</dbReference>
<accession>A0ABR4EII5</accession>
<dbReference type="Proteomes" id="UP001600888">
    <property type="component" value="Unassembled WGS sequence"/>
</dbReference>
<dbReference type="PANTHER" id="PTHR46720">
    <property type="entry name" value="HYDROXYLASE, PUTATIVE (AFU_ORTHOLOGUE AFUA_3G01460)-RELATED"/>
    <property type="match status" value="1"/>
</dbReference>
<name>A0ABR4EII5_9PEZI</name>
<evidence type="ECO:0000313" key="6">
    <source>
        <dbReference type="EMBL" id="KAL2282257.1"/>
    </source>
</evidence>
<protein>
    <recommendedName>
        <fullName evidence="5">FAD-binding domain-containing protein</fullName>
    </recommendedName>
</protein>
<evidence type="ECO:0000259" key="5">
    <source>
        <dbReference type="Pfam" id="PF01494"/>
    </source>
</evidence>
<evidence type="ECO:0000256" key="1">
    <source>
        <dbReference type="ARBA" id="ARBA00007992"/>
    </source>
</evidence>
<dbReference type="Gene3D" id="3.50.50.60">
    <property type="entry name" value="FAD/NAD(P)-binding domain"/>
    <property type="match status" value="1"/>
</dbReference>